<reference evidence="2 3" key="1">
    <citation type="submission" date="2015-09" db="EMBL/GenBank/DDBJ databases">
        <title>Draft genome sequence of Kouleothrix aurantiaca JCM 19913.</title>
        <authorList>
            <person name="Hemp J."/>
        </authorList>
    </citation>
    <scope>NUCLEOTIDE SEQUENCE [LARGE SCALE GENOMIC DNA]</scope>
    <source>
        <strain evidence="2 3">COM-B</strain>
    </source>
</reference>
<evidence type="ECO:0000313" key="3">
    <source>
        <dbReference type="Proteomes" id="UP000050509"/>
    </source>
</evidence>
<feature type="transmembrane region" description="Helical" evidence="1">
    <location>
        <begin position="6"/>
        <end position="23"/>
    </location>
</feature>
<sequence>MQYLSTAADIIGILGAVFALFAWRKARQVQQELRHQQQRQQKKVTVVLQCGAKERELPIQLQRAELTRAEVMGILGMLPMKERGKRFSIDS</sequence>
<comment type="caution">
    <text evidence="2">The sequence shown here is derived from an EMBL/GenBank/DDBJ whole genome shotgun (WGS) entry which is preliminary data.</text>
</comment>
<accession>A0A0P9FBS2</accession>
<gene>
    <name evidence="2" type="ORF">SE17_05560</name>
</gene>
<keyword evidence="1" id="KW-0812">Transmembrane</keyword>
<dbReference type="EMBL" id="LJCR01000105">
    <property type="protein sequence ID" value="KPV54148.1"/>
    <property type="molecule type" value="Genomic_DNA"/>
</dbReference>
<proteinExistence type="predicted"/>
<evidence type="ECO:0000313" key="2">
    <source>
        <dbReference type="EMBL" id="KPV54148.1"/>
    </source>
</evidence>
<name>A0A0P9FBS2_9CHLR</name>
<keyword evidence="1" id="KW-0472">Membrane</keyword>
<organism evidence="2 3">
    <name type="scientific">Kouleothrix aurantiaca</name>
    <dbReference type="NCBI Taxonomy" id="186479"/>
    <lineage>
        <taxon>Bacteria</taxon>
        <taxon>Bacillati</taxon>
        <taxon>Chloroflexota</taxon>
        <taxon>Chloroflexia</taxon>
        <taxon>Chloroflexales</taxon>
        <taxon>Roseiflexineae</taxon>
        <taxon>Roseiflexaceae</taxon>
        <taxon>Kouleothrix</taxon>
    </lineage>
</organism>
<evidence type="ECO:0000256" key="1">
    <source>
        <dbReference type="SAM" id="Phobius"/>
    </source>
</evidence>
<keyword evidence="1" id="KW-1133">Transmembrane helix</keyword>
<keyword evidence="3" id="KW-1185">Reference proteome</keyword>
<protein>
    <submittedName>
        <fullName evidence="2">Uncharacterized protein</fullName>
    </submittedName>
</protein>
<dbReference type="AlphaFoldDB" id="A0A0P9FBS2"/>
<dbReference type="Proteomes" id="UP000050509">
    <property type="component" value="Unassembled WGS sequence"/>
</dbReference>
<feature type="non-terminal residue" evidence="2">
    <location>
        <position position="91"/>
    </location>
</feature>